<keyword evidence="2" id="KW-1185">Reference proteome</keyword>
<dbReference type="GeneID" id="69035044"/>
<evidence type="ECO:0000313" key="2">
    <source>
        <dbReference type="Proteomes" id="UP000001631"/>
    </source>
</evidence>
<dbReference type="EMBL" id="GG663364">
    <property type="protein sequence ID" value="EEH10383.1"/>
    <property type="molecule type" value="Genomic_DNA"/>
</dbReference>
<evidence type="ECO:0000313" key="1">
    <source>
        <dbReference type="EMBL" id="EEH10383.1"/>
    </source>
</evidence>
<name>C0NDT5_AJECG</name>
<dbReference type="RefSeq" id="XP_045290863.1">
    <property type="nucleotide sequence ID" value="XM_045429077.1"/>
</dbReference>
<dbReference type="Proteomes" id="UP000001631">
    <property type="component" value="Unassembled WGS sequence"/>
</dbReference>
<reference evidence="1" key="1">
    <citation type="submission" date="2009-02" db="EMBL/GenBank/DDBJ databases">
        <title>The Genome Sequence of Ajellomyces capsulatus strain G186AR.</title>
        <authorList>
            <consortium name="The Broad Institute Genome Sequencing Platform"/>
            <person name="Champion M."/>
            <person name="Cuomo C."/>
            <person name="Ma L.-J."/>
            <person name="Henn M.R."/>
            <person name="Sil A."/>
            <person name="Goldman B."/>
            <person name="Young S.K."/>
            <person name="Kodira C.D."/>
            <person name="Zeng Q."/>
            <person name="Koehrsen M."/>
            <person name="Alvarado L."/>
            <person name="Berlin A."/>
            <person name="Borenstein D."/>
            <person name="Chen Z."/>
            <person name="Engels R."/>
            <person name="Freedman E."/>
            <person name="Gellesch M."/>
            <person name="Goldberg J."/>
            <person name="Griggs A."/>
            <person name="Gujja S."/>
            <person name="Heiman D."/>
            <person name="Hepburn T."/>
            <person name="Howarth C."/>
            <person name="Jen D."/>
            <person name="Larson L."/>
            <person name="Lewis B."/>
            <person name="Mehta T."/>
            <person name="Park D."/>
            <person name="Pearson M."/>
            <person name="Roberts A."/>
            <person name="Saif S."/>
            <person name="Shea T."/>
            <person name="Shenoy N."/>
            <person name="Sisk P."/>
            <person name="Stolte C."/>
            <person name="Sykes S."/>
            <person name="Walk T."/>
            <person name="White J."/>
            <person name="Yandava C."/>
            <person name="Klein B."/>
            <person name="McEwen J.G."/>
            <person name="Puccia R."/>
            <person name="Goldman G.H."/>
            <person name="Felipe M.S."/>
            <person name="Nino-Vega G."/>
            <person name="San-Blas G."/>
            <person name="Taylor J."/>
            <person name="Mendoza L."/>
            <person name="Galagan J."/>
            <person name="Nusbaum C."/>
            <person name="Birren B."/>
        </authorList>
    </citation>
    <scope>NUCLEOTIDE SEQUENCE</scope>
    <source>
        <strain evidence="1">G186AR</strain>
    </source>
</reference>
<dbReference type="AlphaFoldDB" id="C0NDT5"/>
<proteinExistence type="predicted"/>
<sequence length="100" mass="11244">MRNIDLAIHIMRATEARNGLICVAFGEHPVITSVMPITGGDISNPKRVDGDHQFWQSQSPCPMAHSQMQNLITLFDAHPYWLDRQIRSDRNGLNCPFNAG</sequence>
<accession>C0NDT5</accession>
<organism evidence="1 2">
    <name type="scientific">Ajellomyces capsulatus (strain G186AR / H82 / ATCC MYA-2454 / RMSCC 2432)</name>
    <name type="common">Darling's disease fungus</name>
    <name type="synonym">Histoplasma capsulatum</name>
    <dbReference type="NCBI Taxonomy" id="447093"/>
    <lineage>
        <taxon>Eukaryota</taxon>
        <taxon>Fungi</taxon>
        <taxon>Dikarya</taxon>
        <taxon>Ascomycota</taxon>
        <taxon>Pezizomycotina</taxon>
        <taxon>Eurotiomycetes</taxon>
        <taxon>Eurotiomycetidae</taxon>
        <taxon>Onygenales</taxon>
        <taxon>Ajellomycetaceae</taxon>
        <taxon>Histoplasma</taxon>
    </lineage>
</organism>
<gene>
    <name evidence="1" type="ORF">HCBG_02028</name>
</gene>
<dbReference type="InParanoid" id="C0NDT5"/>
<dbReference type="HOGENOM" id="CLU_2305235_0_0_1"/>
<protein>
    <submittedName>
        <fullName evidence="1">Uncharacterized protein</fullName>
    </submittedName>
</protein>